<dbReference type="KEGG" id="adu:107463466"/>
<feature type="compositionally biased region" description="Low complexity" evidence="1">
    <location>
        <begin position="144"/>
        <end position="160"/>
    </location>
</feature>
<dbReference type="RefSeq" id="XP_015937746.3">
    <property type="nucleotide sequence ID" value="XM_016082260.3"/>
</dbReference>
<feature type="region of interest" description="Disordered" evidence="1">
    <location>
        <begin position="1"/>
        <end position="160"/>
    </location>
</feature>
<feature type="compositionally biased region" description="Polar residues" evidence="1">
    <location>
        <begin position="79"/>
        <end position="92"/>
    </location>
</feature>
<dbReference type="Proteomes" id="UP000515211">
    <property type="component" value="Chromosome 8"/>
</dbReference>
<sequence>MAEMFWEETLEAVDAEAAATEDGNDSATPHHAQGMPPPTTTQQQPPTNNATTKKQVKRRSVKRPLPLQKTQQTPPPSANKPSTTPSTHNFETTLHPLQGASAGTSTRFVQFMPTPGVTTGATGRGTAARGGLHSRGRGRKVAFSGSKTGVSSGSSNSTSI</sequence>
<name>A0A6P4BHA3_ARADU</name>
<evidence type="ECO:0000256" key="1">
    <source>
        <dbReference type="SAM" id="MobiDB-lite"/>
    </source>
</evidence>
<proteinExistence type="predicted"/>
<protein>
    <submittedName>
        <fullName evidence="3">Uncharacterized protein LOC107463466</fullName>
    </submittedName>
</protein>
<gene>
    <name evidence="3" type="primary">LOC107463466</name>
</gene>
<evidence type="ECO:0000313" key="2">
    <source>
        <dbReference type="Proteomes" id="UP000515211"/>
    </source>
</evidence>
<evidence type="ECO:0000313" key="3">
    <source>
        <dbReference type="RefSeq" id="XP_015937746.3"/>
    </source>
</evidence>
<dbReference type="GeneID" id="107463466"/>
<reference evidence="3" key="2">
    <citation type="submission" date="2025-08" db="UniProtKB">
        <authorList>
            <consortium name="RefSeq"/>
        </authorList>
    </citation>
    <scope>IDENTIFICATION</scope>
    <source>
        <tissue evidence="3">Whole plant</tissue>
    </source>
</reference>
<dbReference type="AlphaFoldDB" id="A0A6P4BHA3"/>
<feature type="compositionally biased region" description="Low complexity" evidence="1">
    <location>
        <begin position="113"/>
        <end position="131"/>
    </location>
</feature>
<feature type="compositionally biased region" description="Acidic residues" evidence="1">
    <location>
        <begin position="1"/>
        <end position="14"/>
    </location>
</feature>
<organism evidence="2 3">
    <name type="scientific">Arachis duranensis</name>
    <name type="common">Wild peanut</name>
    <dbReference type="NCBI Taxonomy" id="130453"/>
    <lineage>
        <taxon>Eukaryota</taxon>
        <taxon>Viridiplantae</taxon>
        <taxon>Streptophyta</taxon>
        <taxon>Embryophyta</taxon>
        <taxon>Tracheophyta</taxon>
        <taxon>Spermatophyta</taxon>
        <taxon>Magnoliopsida</taxon>
        <taxon>eudicotyledons</taxon>
        <taxon>Gunneridae</taxon>
        <taxon>Pentapetalae</taxon>
        <taxon>rosids</taxon>
        <taxon>fabids</taxon>
        <taxon>Fabales</taxon>
        <taxon>Fabaceae</taxon>
        <taxon>Papilionoideae</taxon>
        <taxon>50 kb inversion clade</taxon>
        <taxon>dalbergioids sensu lato</taxon>
        <taxon>Dalbergieae</taxon>
        <taxon>Pterocarpus clade</taxon>
        <taxon>Arachis</taxon>
    </lineage>
</organism>
<accession>A0A6P4BHA3</accession>
<reference evidence="2" key="1">
    <citation type="journal article" date="2016" name="Nat. Genet.">
        <title>The genome sequences of Arachis duranensis and Arachis ipaensis, the diploid ancestors of cultivated peanut.</title>
        <authorList>
            <person name="Bertioli D.J."/>
            <person name="Cannon S.B."/>
            <person name="Froenicke L."/>
            <person name="Huang G."/>
            <person name="Farmer A.D."/>
            <person name="Cannon E.K."/>
            <person name="Liu X."/>
            <person name="Gao D."/>
            <person name="Clevenger J."/>
            <person name="Dash S."/>
            <person name="Ren L."/>
            <person name="Moretzsohn M.C."/>
            <person name="Shirasawa K."/>
            <person name="Huang W."/>
            <person name="Vidigal B."/>
            <person name="Abernathy B."/>
            <person name="Chu Y."/>
            <person name="Niederhuth C.E."/>
            <person name="Umale P."/>
            <person name="Araujo A.C."/>
            <person name="Kozik A."/>
            <person name="Kim K.D."/>
            <person name="Burow M.D."/>
            <person name="Varshney R.K."/>
            <person name="Wang X."/>
            <person name="Zhang X."/>
            <person name="Barkley N."/>
            <person name="Guimaraes P.M."/>
            <person name="Isobe S."/>
            <person name="Guo B."/>
            <person name="Liao B."/>
            <person name="Stalker H.T."/>
            <person name="Schmitz R.J."/>
            <person name="Scheffler B.E."/>
            <person name="Leal-Bertioli S.C."/>
            <person name="Xun X."/>
            <person name="Jackson S.A."/>
            <person name="Michelmore R."/>
            <person name="Ozias-Akins P."/>
        </authorList>
    </citation>
    <scope>NUCLEOTIDE SEQUENCE [LARGE SCALE GENOMIC DNA]</scope>
    <source>
        <strain evidence="2">cv. V14167</strain>
    </source>
</reference>
<keyword evidence="2" id="KW-1185">Reference proteome</keyword>